<reference evidence="1 2" key="1">
    <citation type="submission" date="2020-08" db="EMBL/GenBank/DDBJ databases">
        <title>Whole genome shotgun sequence of Actinocatenispora thailandica NBRC 105041.</title>
        <authorList>
            <person name="Komaki H."/>
            <person name="Tamura T."/>
        </authorList>
    </citation>
    <scope>NUCLEOTIDE SEQUENCE [LARGE SCALE GENOMIC DNA]</scope>
    <source>
        <strain evidence="1 2">NBRC 105041</strain>
    </source>
</reference>
<dbReference type="KEGG" id="atl:Athai_10700"/>
<proteinExistence type="predicted"/>
<evidence type="ECO:0000313" key="2">
    <source>
        <dbReference type="Proteomes" id="UP000611640"/>
    </source>
</evidence>
<keyword evidence="2" id="KW-1185">Reference proteome</keyword>
<evidence type="ECO:0000313" key="1">
    <source>
        <dbReference type="EMBL" id="BCJ33567.1"/>
    </source>
</evidence>
<sequence length="82" mass="9047">MQQDHVIVRSSAIGEHPKVLEELPTVGGIERGSGSARPTTLGAREIRVLDDARLGSRHRPADQIGYCVVQHRPAKGVGRKWW</sequence>
<gene>
    <name evidence="1" type="ORF">Athai_10700</name>
</gene>
<dbReference type="Proteomes" id="UP000611640">
    <property type="component" value="Chromosome"/>
</dbReference>
<dbReference type="AlphaFoldDB" id="A0A7R7DL17"/>
<accession>A0A7R7DL17</accession>
<organism evidence="1 2">
    <name type="scientific">Actinocatenispora thailandica</name>
    <dbReference type="NCBI Taxonomy" id="227318"/>
    <lineage>
        <taxon>Bacteria</taxon>
        <taxon>Bacillati</taxon>
        <taxon>Actinomycetota</taxon>
        <taxon>Actinomycetes</taxon>
        <taxon>Micromonosporales</taxon>
        <taxon>Micromonosporaceae</taxon>
        <taxon>Actinocatenispora</taxon>
    </lineage>
</organism>
<dbReference type="EMBL" id="AP023355">
    <property type="protein sequence ID" value="BCJ33567.1"/>
    <property type="molecule type" value="Genomic_DNA"/>
</dbReference>
<name>A0A7R7DL17_9ACTN</name>
<protein>
    <submittedName>
        <fullName evidence="1">Uncharacterized protein</fullName>
    </submittedName>
</protein>